<evidence type="ECO:0000313" key="6">
    <source>
        <dbReference type="EMBL" id="OCK78413.1"/>
    </source>
</evidence>
<proteinExistence type="predicted"/>
<dbReference type="InterPro" id="IPR007568">
    <property type="entry name" value="RTA1"/>
</dbReference>
<keyword evidence="4 5" id="KW-0472">Membrane</keyword>
<reference evidence="6 7" key="1">
    <citation type="journal article" date="2016" name="Nat. Commun.">
        <title>Ectomycorrhizal ecology is imprinted in the genome of the dominant symbiotic fungus Cenococcum geophilum.</title>
        <authorList>
            <consortium name="DOE Joint Genome Institute"/>
            <person name="Peter M."/>
            <person name="Kohler A."/>
            <person name="Ohm R.A."/>
            <person name="Kuo A."/>
            <person name="Krutzmann J."/>
            <person name="Morin E."/>
            <person name="Arend M."/>
            <person name="Barry K.W."/>
            <person name="Binder M."/>
            <person name="Choi C."/>
            <person name="Clum A."/>
            <person name="Copeland A."/>
            <person name="Grisel N."/>
            <person name="Haridas S."/>
            <person name="Kipfer T."/>
            <person name="LaButti K."/>
            <person name="Lindquist E."/>
            <person name="Lipzen A."/>
            <person name="Maire R."/>
            <person name="Meier B."/>
            <person name="Mihaltcheva S."/>
            <person name="Molinier V."/>
            <person name="Murat C."/>
            <person name="Poggeler S."/>
            <person name="Quandt C.A."/>
            <person name="Sperisen C."/>
            <person name="Tritt A."/>
            <person name="Tisserant E."/>
            <person name="Crous P.W."/>
            <person name="Henrissat B."/>
            <person name="Nehls U."/>
            <person name="Egli S."/>
            <person name="Spatafora J.W."/>
            <person name="Grigoriev I.V."/>
            <person name="Martin F.M."/>
        </authorList>
    </citation>
    <scope>NUCLEOTIDE SEQUENCE [LARGE SCALE GENOMIC DNA]</scope>
    <source>
        <strain evidence="6 7">CBS 459.81</strain>
    </source>
</reference>
<dbReference type="Proteomes" id="UP000250266">
    <property type="component" value="Unassembled WGS sequence"/>
</dbReference>
<evidence type="ECO:0000256" key="2">
    <source>
        <dbReference type="ARBA" id="ARBA00022692"/>
    </source>
</evidence>
<dbReference type="GO" id="GO:0000324">
    <property type="term" value="C:fungal-type vacuole"/>
    <property type="evidence" value="ECO:0007669"/>
    <property type="project" value="TreeGrafter"/>
</dbReference>
<protein>
    <submittedName>
        <fullName evidence="6">Sphingoid long-chain base transporter RSB1</fullName>
    </submittedName>
</protein>
<comment type="subcellular location">
    <subcellularLocation>
        <location evidence="1">Membrane</location>
        <topology evidence="1">Multi-pass membrane protein</topology>
    </subcellularLocation>
</comment>
<sequence>MESLPSQFLLPRAIAHNLADCTESTCPVKDSVYGYKPSMAANVIFCAIFAASMIAHIIQGIRWKSWSFMIAMGIGTFGEAVGYIGRIEMHNNVFDKNAFKVQIICLTVAPAFLAAGIYLTLKHTIIVFGATFSRIRPKLYTWLFIAFDIISITVQAIGAGIASGGVHVNTGNNIMIFGVSFQVVTLVIFGIMASEYAFRVYKFRAQLNPATTQLRRTMYFKGMVIAVTVAYTTILIRCIYRVAEMAAGWRSSLMQNQGLFIGLDSVMCSIAVIALNVFHPGFLFRESRNVEKGRPVSDSHIEMS</sequence>
<dbReference type="AlphaFoldDB" id="A0A8E2E6W3"/>
<evidence type="ECO:0000256" key="3">
    <source>
        <dbReference type="ARBA" id="ARBA00022989"/>
    </source>
</evidence>
<dbReference type="Pfam" id="PF04479">
    <property type="entry name" value="RTA1"/>
    <property type="match status" value="1"/>
</dbReference>
<accession>A0A8E2E6W3</accession>
<organism evidence="6 7">
    <name type="scientific">Lepidopterella palustris CBS 459.81</name>
    <dbReference type="NCBI Taxonomy" id="1314670"/>
    <lineage>
        <taxon>Eukaryota</taxon>
        <taxon>Fungi</taxon>
        <taxon>Dikarya</taxon>
        <taxon>Ascomycota</taxon>
        <taxon>Pezizomycotina</taxon>
        <taxon>Dothideomycetes</taxon>
        <taxon>Pleosporomycetidae</taxon>
        <taxon>Mytilinidiales</taxon>
        <taxon>Argynnaceae</taxon>
        <taxon>Lepidopterella</taxon>
    </lineage>
</organism>
<dbReference type="PANTHER" id="PTHR31465:SF8">
    <property type="entry name" value="DOMAIN PROTEIN, PUTATIVE (AFU_ORTHOLOGUE AFUA_6G14140)-RELATED"/>
    <property type="match status" value="1"/>
</dbReference>
<evidence type="ECO:0000256" key="4">
    <source>
        <dbReference type="ARBA" id="ARBA00023136"/>
    </source>
</evidence>
<feature type="transmembrane region" description="Helical" evidence="5">
    <location>
        <begin position="174"/>
        <end position="198"/>
    </location>
</feature>
<dbReference type="OrthoDB" id="4521223at2759"/>
<feature type="transmembrane region" description="Helical" evidence="5">
    <location>
        <begin position="65"/>
        <end position="87"/>
    </location>
</feature>
<feature type="transmembrane region" description="Helical" evidence="5">
    <location>
        <begin position="219"/>
        <end position="240"/>
    </location>
</feature>
<feature type="transmembrane region" description="Helical" evidence="5">
    <location>
        <begin position="99"/>
        <end position="121"/>
    </location>
</feature>
<name>A0A8E2E6W3_9PEZI</name>
<feature type="transmembrane region" description="Helical" evidence="5">
    <location>
        <begin position="39"/>
        <end position="58"/>
    </location>
</feature>
<evidence type="ECO:0000256" key="1">
    <source>
        <dbReference type="ARBA" id="ARBA00004141"/>
    </source>
</evidence>
<dbReference type="PANTHER" id="PTHR31465">
    <property type="entry name" value="PROTEIN RTA1-RELATED"/>
    <property type="match status" value="1"/>
</dbReference>
<dbReference type="GO" id="GO:0005886">
    <property type="term" value="C:plasma membrane"/>
    <property type="evidence" value="ECO:0007669"/>
    <property type="project" value="TreeGrafter"/>
</dbReference>
<keyword evidence="7" id="KW-1185">Reference proteome</keyword>
<keyword evidence="3 5" id="KW-1133">Transmembrane helix</keyword>
<feature type="transmembrane region" description="Helical" evidence="5">
    <location>
        <begin position="142"/>
        <end position="162"/>
    </location>
</feature>
<feature type="transmembrane region" description="Helical" evidence="5">
    <location>
        <begin position="260"/>
        <end position="284"/>
    </location>
</feature>
<evidence type="ECO:0000256" key="5">
    <source>
        <dbReference type="SAM" id="Phobius"/>
    </source>
</evidence>
<gene>
    <name evidence="6" type="ORF">K432DRAFT_302053</name>
</gene>
<keyword evidence="2 5" id="KW-0812">Transmembrane</keyword>
<evidence type="ECO:0000313" key="7">
    <source>
        <dbReference type="Proteomes" id="UP000250266"/>
    </source>
</evidence>
<dbReference type="EMBL" id="KV745061">
    <property type="protein sequence ID" value="OCK78413.1"/>
    <property type="molecule type" value="Genomic_DNA"/>
</dbReference>